<dbReference type="InterPro" id="IPR015946">
    <property type="entry name" value="KH_dom-like_a/b"/>
</dbReference>
<dbReference type="EMBL" id="CAMXCT010000556">
    <property type="protein sequence ID" value="CAI3980366.1"/>
    <property type="molecule type" value="Genomic_DNA"/>
</dbReference>
<dbReference type="Gene3D" id="3.30.300.20">
    <property type="match status" value="1"/>
</dbReference>
<evidence type="ECO:0000313" key="2">
    <source>
        <dbReference type="EMBL" id="CAL4767678.1"/>
    </source>
</evidence>
<name>A0A9P1BY19_9DINO</name>
<dbReference type="EMBL" id="CAMXCT020000556">
    <property type="protein sequence ID" value="CAL1133741.1"/>
    <property type="molecule type" value="Genomic_DNA"/>
</dbReference>
<dbReference type="EMBL" id="CAMXCT030000556">
    <property type="protein sequence ID" value="CAL4767678.1"/>
    <property type="molecule type" value="Genomic_DNA"/>
</dbReference>
<comment type="caution">
    <text evidence="1">The sequence shown here is derived from an EMBL/GenBank/DDBJ whole genome shotgun (WGS) entry which is preliminary data.</text>
</comment>
<gene>
    <name evidence="1" type="ORF">C1SCF055_LOCUS8245</name>
</gene>
<reference evidence="2 3" key="2">
    <citation type="submission" date="2024-05" db="EMBL/GenBank/DDBJ databases">
        <authorList>
            <person name="Chen Y."/>
            <person name="Shah S."/>
            <person name="Dougan E. K."/>
            <person name="Thang M."/>
            <person name="Chan C."/>
        </authorList>
    </citation>
    <scope>NUCLEOTIDE SEQUENCE [LARGE SCALE GENOMIC DNA]</scope>
</reference>
<proteinExistence type="predicted"/>
<dbReference type="InterPro" id="IPR023799">
    <property type="entry name" value="RbfA_dom_sf"/>
</dbReference>
<organism evidence="1">
    <name type="scientific">Cladocopium goreaui</name>
    <dbReference type="NCBI Taxonomy" id="2562237"/>
    <lineage>
        <taxon>Eukaryota</taxon>
        <taxon>Sar</taxon>
        <taxon>Alveolata</taxon>
        <taxon>Dinophyceae</taxon>
        <taxon>Suessiales</taxon>
        <taxon>Symbiodiniaceae</taxon>
        <taxon>Cladocopium</taxon>
    </lineage>
</organism>
<protein>
    <submittedName>
        <fullName evidence="2">Knr4/Smi1-like domain-containing protein</fullName>
    </submittedName>
</protein>
<sequence length="412" mass="47903">MAWRVPSGALQLRRRCARFSTQRDFWQKIDEQYLAKELQDIARSAHEGQSPDTTLFDPKVRLRPSRRPSMVAAVAEATRPFPMEDQADFQKSQKTKPWLHYESLRGQTYPSGGFPPRYQDLTHAEAQRLQEMYMRKKMMDRKILWLKQSQLPNPQREAKMSLRMQKRREEEEKAVASGGDMYPMPFQDIHPGSRKLQKMEEGARLEELESRFRARIRQQKVENARILKANQPQVGELILDPIQRHVQRRLVRQREKIHAGLEGFLSHNSAQILYEHLGGAAVSIVRIRAKRPRCTQEIQYNLTSDHDPDWVQRQLNILAPKLRSQFALKVNMGMTPNIKFVPYLQSQEVRRRYIWRFAKAIKDRTPVGGGFGTKLPIVIDSQTKSGPTFKEKNEGCKMCKTASIQSGCSRIL</sequence>
<dbReference type="Proteomes" id="UP001152797">
    <property type="component" value="Unassembled WGS sequence"/>
</dbReference>
<evidence type="ECO:0000313" key="3">
    <source>
        <dbReference type="Proteomes" id="UP001152797"/>
    </source>
</evidence>
<accession>A0A9P1BY19</accession>
<reference evidence="1" key="1">
    <citation type="submission" date="2022-10" db="EMBL/GenBank/DDBJ databases">
        <authorList>
            <person name="Chen Y."/>
            <person name="Dougan E. K."/>
            <person name="Chan C."/>
            <person name="Rhodes N."/>
            <person name="Thang M."/>
        </authorList>
    </citation>
    <scope>NUCLEOTIDE SEQUENCE</scope>
</reference>
<keyword evidence="3" id="KW-1185">Reference proteome</keyword>
<dbReference type="OrthoDB" id="418445at2759"/>
<dbReference type="AlphaFoldDB" id="A0A9P1BY19"/>
<dbReference type="SUPFAM" id="SSF89919">
    <property type="entry name" value="Ribosome-binding factor A, RbfA"/>
    <property type="match status" value="1"/>
</dbReference>
<evidence type="ECO:0000313" key="1">
    <source>
        <dbReference type="EMBL" id="CAI3980366.1"/>
    </source>
</evidence>